<name>A0A8D8UYU2_9HEMI</name>
<dbReference type="EMBL" id="HBUF01353690">
    <property type="protein sequence ID" value="CAG6715866.1"/>
    <property type="molecule type" value="Transcribed_RNA"/>
</dbReference>
<accession>A0A8D8UYU2</accession>
<organism evidence="3">
    <name type="scientific">Cacopsylla melanoneura</name>
    <dbReference type="NCBI Taxonomy" id="428564"/>
    <lineage>
        <taxon>Eukaryota</taxon>
        <taxon>Metazoa</taxon>
        <taxon>Ecdysozoa</taxon>
        <taxon>Arthropoda</taxon>
        <taxon>Hexapoda</taxon>
        <taxon>Insecta</taxon>
        <taxon>Pterygota</taxon>
        <taxon>Neoptera</taxon>
        <taxon>Paraneoptera</taxon>
        <taxon>Hemiptera</taxon>
        <taxon>Sternorrhyncha</taxon>
        <taxon>Psylloidea</taxon>
        <taxon>Psyllidae</taxon>
        <taxon>Psyllinae</taxon>
        <taxon>Cacopsylla</taxon>
    </lineage>
</organism>
<feature type="region of interest" description="Disordered" evidence="1">
    <location>
        <begin position="515"/>
        <end position="570"/>
    </location>
</feature>
<feature type="chain" id="PRO_5034471111" description="Neuropeptide-like 1" evidence="2">
    <location>
        <begin position="20"/>
        <end position="641"/>
    </location>
</feature>
<dbReference type="AlphaFoldDB" id="A0A8D8UYU2"/>
<sequence>MCRAKIIILLGFTIFLTQANDTPSDYDDYYSYSKRHLSSLARDGLIPGKRYVASLIKNVKPPEYYKPHIKKFSHPFHVFQQADDLPEEEKRYLGTVLAKVGQNKQHGGDDKRSLMDGMVFGEDLRRYLQSIRDKKYDSFSDDMETLLGDERVKKSYGVDGMVFGEDFRRINPYESTYDEDKRNIAAHPMLRYGKRSYGVDGLIFGEDMRKLLQQPTADEDKRGFNSLMDPMVLGQDLRNQDSIDNYEKRGYSLMDGMIFGEDLRNKAFNNYDDKRGGHGLMDGMVFAEDLRKAIQEAKVRKEQQKTKNDKDIITGQKAYPTKTLSQGGGKRSVQALAREGYLSKVSGQGKRAGVEAMARNGLLKINGKTGKRAGLEALARNGYLNTKCTPSGQSNKRGISILAKNGILPKKSDPQQHIEDLGNLNDENLDQDYFYYYNNRPRPYLSYFVKRPFLGHRISSSAWPTTRNVPLVQRGGVNNNKYYDMEDALQEPDGYEIQKRYVATLLKEAGAGPAKINTRGEAKSIEEESEEDVSTEEDDSKPSKRGYNGDSSLSDEYTMPVMQNSGSRDVDEVMTELARLSGNNSKRYYGSLLQNAAWAPRRFASGRNSKRHIGAMARLGLLPSFRSSRSYHYRYGRSICD</sequence>
<evidence type="ECO:0008006" key="4">
    <source>
        <dbReference type="Google" id="ProtNLM"/>
    </source>
</evidence>
<reference evidence="3" key="1">
    <citation type="submission" date="2021-05" db="EMBL/GenBank/DDBJ databases">
        <authorList>
            <person name="Alioto T."/>
            <person name="Alioto T."/>
            <person name="Gomez Garrido J."/>
        </authorList>
    </citation>
    <scope>NUCLEOTIDE SEQUENCE</scope>
</reference>
<keyword evidence="2" id="KW-0732">Signal</keyword>
<evidence type="ECO:0000256" key="2">
    <source>
        <dbReference type="SAM" id="SignalP"/>
    </source>
</evidence>
<feature type="compositionally biased region" description="Acidic residues" evidence="1">
    <location>
        <begin position="527"/>
        <end position="539"/>
    </location>
</feature>
<protein>
    <recommendedName>
        <fullName evidence="4">Neuropeptide-like 1</fullName>
    </recommendedName>
</protein>
<evidence type="ECO:0000313" key="3">
    <source>
        <dbReference type="EMBL" id="CAG6715866.1"/>
    </source>
</evidence>
<proteinExistence type="predicted"/>
<evidence type="ECO:0000256" key="1">
    <source>
        <dbReference type="SAM" id="MobiDB-lite"/>
    </source>
</evidence>
<feature type="signal peptide" evidence="2">
    <location>
        <begin position="1"/>
        <end position="19"/>
    </location>
</feature>
<feature type="compositionally biased region" description="Polar residues" evidence="1">
    <location>
        <begin position="549"/>
        <end position="567"/>
    </location>
</feature>